<evidence type="ECO:0000256" key="1">
    <source>
        <dbReference type="SAM" id="MobiDB-lite"/>
    </source>
</evidence>
<reference evidence="3" key="1">
    <citation type="submission" date="2023-07" db="EMBL/GenBank/DDBJ databases">
        <authorList>
            <consortium name="AG Swart"/>
            <person name="Singh M."/>
            <person name="Singh A."/>
            <person name="Seah K."/>
            <person name="Emmerich C."/>
        </authorList>
    </citation>
    <scope>NUCLEOTIDE SEQUENCE</scope>
    <source>
        <strain evidence="3">DP1</strain>
    </source>
</reference>
<keyword evidence="4" id="KW-1185">Reference proteome</keyword>
<feature type="region of interest" description="Disordered" evidence="1">
    <location>
        <begin position="283"/>
        <end position="406"/>
    </location>
</feature>
<organism evidence="3 4">
    <name type="scientific">Euplotes crassus</name>
    <dbReference type="NCBI Taxonomy" id="5936"/>
    <lineage>
        <taxon>Eukaryota</taxon>
        <taxon>Sar</taxon>
        <taxon>Alveolata</taxon>
        <taxon>Ciliophora</taxon>
        <taxon>Intramacronucleata</taxon>
        <taxon>Spirotrichea</taxon>
        <taxon>Hypotrichia</taxon>
        <taxon>Euplotida</taxon>
        <taxon>Euplotidae</taxon>
        <taxon>Moneuplotes</taxon>
    </lineage>
</organism>
<comment type="caution">
    <text evidence="3">The sequence shown here is derived from an EMBL/GenBank/DDBJ whole genome shotgun (WGS) entry which is preliminary data.</text>
</comment>
<sequence>MEENKEWTKEKKNPLEPDELIKIANYLKRKGLEETEAKYRQTTVKYFRAESFHQIIKENSEEILGLVANKLSILNRNELIDSKLLGTAFIVHGLMKSYKRSSEDKSKHPKELFYADFTMEDKGFYAFDIHEPQYNSKQIFILLIICIMCLMLLLIWTDSIRSQFQGTLLRLCSYIIRFLIIRYVLFMISFCLGQEFWIFARLFDLNATIKDTFFPIISINKNKKGLSYLKIFLMFIIFMLVVYVYLIARKHIHATQTMDFLIPKNDNQTNHLEGNNTESILKNTTQDTKPADPSPSTNSKKSSSDQKAPVTDPHEEKVQAKEGEQAGMEEKKEQRGSSEEFKEDTEQTNPPTPHKAETPTKPPSTPSKSNPKRSQEPKPTKNKAKPNKETLNKLSSLKPKRPKKKS</sequence>
<feature type="transmembrane region" description="Helical" evidence="2">
    <location>
        <begin position="228"/>
        <end position="248"/>
    </location>
</feature>
<keyword evidence="2" id="KW-0472">Membrane</keyword>
<dbReference type="AlphaFoldDB" id="A0AAD1UHS2"/>
<keyword evidence="2" id="KW-1133">Transmembrane helix</keyword>
<evidence type="ECO:0000313" key="4">
    <source>
        <dbReference type="Proteomes" id="UP001295684"/>
    </source>
</evidence>
<feature type="transmembrane region" description="Helical" evidence="2">
    <location>
        <begin position="139"/>
        <end position="157"/>
    </location>
</feature>
<evidence type="ECO:0008006" key="5">
    <source>
        <dbReference type="Google" id="ProtNLM"/>
    </source>
</evidence>
<feature type="compositionally biased region" description="Basic and acidic residues" evidence="1">
    <location>
        <begin position="312"/>
        <end position="340"/>
    </location>
</feature>
<keyword evidence="2" id="KW-0812">Transmembrane</keyword>
<feature type="transmembrane region" description="Helical" evidence="2">
    <location>
        <begin position="178"/>
        <end position="200"/>
    </location>
</feature>
<protein>
    <recommendedName>
        <fullName evidence="5">Translocation protein SEC62</fullName>
    </recommendedName>
</protein>
<proteinExistence type="predicted"/>
<evidence type="ECO:0000256" key="2">
    <source>
        <dbReference type="SAM" id="Phobius"/>
    </source>
</evidence>
<dbReference type="EMBL" id="CAMPGE010007990">
    <property type="protein sequence ID" value="CAI2366907.1"/>
    <property type="molecule type" value="Genomic_DNA"/>
</dbReference>
<dbReference type="Proteomes" id="UP001295684">
    <property type="component" value="Unassembled WGS sequence"/>
</dbReference>
<gene>
    <name evidence="3" type="ORF">ECRASSUSDP1_LOCUS8183</name>
</gene>
<evidence type="ECO:0000313" key="3">
    <source>
        <dbReference type="EMBL" id="CAI2366907.1"/>
    </source>
</evidence>
<accession>A0AAD1UHS2</accession>
<name>A0AAD1UHS2_EUPCR</name>